<dbReference type="PROSITE" id="PS51186">
    <property type="entry name" value="GNAT"/>
    <property type="match status" value="1"/>
</dbReference>
<reference evidence="2 3" key="1">
    <citation type="submission" date="2018-11" db="EMBL/GenBank/DDBJ databases">
        <title>Genome sequencing and assembly of Clostridium tagluense strain A121.</title>
        <authorList>
            <person name="Murakami T."/>
            <person name="Segawa T."/>
            <person name="Shcherbakova V.A."/>
            <person name="Mori H."/>
            <person name="Yoshimura Y."/>
        </authorList>
    </citation>
    <scope>NUCLEOTIDE SEQUENCE [LARGE SCALE GENOMIC DNA]</scope>
    <source>
        <strain evidence="2 3">A121</strain>
    </source>
</reference>
<comment type="caution">
    <text evidence="2">The sequence shown here is derived from an EMBL/GenBank/DDBJ whole genome shotgun (WGS) entry which is preliminary data.</text>
</comment>
<evidence type="ECO:0000313" key="3">
    <source>
        <dbReference type="Proteomes" id="UP000287872"/>
    </source>
</evidence>
<protein>
    <submittedName>
        <fullName evidence="2">N-acetyltransferase</fullName>
    </submittedName>
</protein>
<evidence type="ECO:0000313" key="2">
    <source>
        <dbReference type="EMBL" id="GCD10554.1"/>
    </source>
</evidence>
<proteinExistence type="predicted"/>
<organism evidence="2 3">
    <name type="scientific">Clostridium tagluense</name>
    <dbReference type="NCBI Taxonomy" id="360422"/>
    <lineage>
        <taxon>Bacteria</taxon>
        <taxon>Bacillati</taxon>
        <taxon>Bacillota</taxon>
        <taxon>Clostridia</taxon>
        <taxon>Eubacteriales</taxon>
        <taxon>Clostridiaceae</taxon>
        <taxon>Clostridium</taxon>
    </lineage>
</organism>
<dbReference type="OrthoDB" id="9785602at2"/>
<dbReference type="Proteomes" id="UP000287872">
    <property type="component" value="Unassembled WGS sequence"/>
</dbReference>
<dbReference type="PANTHER" id="PTHR43792">
    <property type="entry name" value="GNAT FAMILY, PUTATIVE (AFU_ORTHOLOGUE AFUA_3G00765)-RELATED-RELATED"/>
    <property type="match status" value="1"/>
</dbReference>
<sequence>MANRIYFKKFLCEDDFQYFLKLVFNEKIMVMNYGRVFLLEEAKKCYKRLLEDNKKNEGFGSFKVFEMNTNVFIGSGALVISDDLTEAEVEYMILPEYWGKGYGSEIVRELLNKAEETKSIQRVTAITDPNNIGSKKILLSNDFVSCKIYEIDDGSPAEMFSKQII</sequence>
<dbReference type="InterPro" id="IPR016181">
    <property type="entry name" value="Acyl_CoA_acyltransferase"/>
</dbReference>
<dbReference type="AlphaFoldDB" id="A0A401UM02"/>
<dbReference type="SUPFAM" id="SSF55729">
    <property type="entry name" value="Acyl-CoA N-acyltransferases (Nat)"/>
    <property type="match status" value="1"/>
</dbReference>
<dbReference type="RefSeq" id="WP_125001372.1">
    <property type="nucleotide sequence ID" value="NZ_BHYK01000010.1"/>
</dbReference>
<dbReference type="EMBL" id="BHYK01000010">
    <property type="protein sequence ID" value="GCD10554.1"/>
    <property type="molecule type" value="Genomic_DNA"/>
</dbReference>
<accession>A0A401UM02</accession>
<evidence type="ECO:0000259" key="1">
    <source>
        <dbReference type="PROSITE" id="PS51186"/>
    </source>
</evidence>
<dbReference type="GO" id="GO:0016747">
    <property type="term" value="F:acyltransferase activity, transferring groups other than amino-acyl groups"/>
    <property type="evidence" value="ECO:0007669"/>
    <property type="project" value="InterPro"/>
</dbReference>
<keyword evidence="3" id="KW-1185">Reference proteome</keyword>
<dbReference type="CDD" id="cd04301">
    <property type="entry name" value="NAT_SF"/>
    <property type="match status" value="1"/>
</dbReference>
<dbReference type="Pfam" id="PF13302">
    <property type="entry name" value="Acetyltransf_3"/>
    <property type="match status" value="1"/>
</dbReference>
<feature type="domain" description="N-acetyltransferase" evidence="1">
    <location>
        <begin position="18"/>
        <end position="165"/>
    </location>
</feature>
<dbReference type="Gene3D" id="3.40.630.30">
    <property type="match status" value="1"/>
</dbReference>
<name>A0A401UM02_9CLOT</name>
<gene>
    <name evidence="2" type="ORF">Ctaglu_21770</name>
</gene>
<dbReference type="InterPro" id="IPR000182">
    <property type="entry name" value="GNAT_dom"/>
</dbReference>
<keyword evidence="2" id="KW-0808">Transferase</keyword>
<dbReference type="InterPro" id="IPR051531">
    <property type="entry name" value="N-acetyltransferase"/>
</dbReference>
<dbReference type="PANTHER" id="PTHR43792:SF16">
    <property type="entry name" value="N-ACETYLTRANSFERASE DOMAIN-CONTAINING PROTEIN"/>
    <property type="match status" value="1"/>
</dbReference>